<dbReference type="PANTHER" id="PTHR48028:SF4">
    <property type="entry name" value="SC35-LIKE SPLICING FACTOR"/>
    <property type="match status" value="1"/>
</dbReference>
<feature type="compositionally biased region" description="Low complexity" evidence="11">
    <location>
        <begin position="136"/>
        <end position="146"/>
    </location>
</feature>
<evidence type="ECO:0000256" key="4">
    <source>
        <dbReference type="ARBA" id="ARBA00022884"/>
    </source>
</evidence>
<dbReference type="GO" id="GO:0005634">
    <property type="term" value="C:nucleus"/>
    <property type="evidence" value="ECO:0007669"/>
    <property type="project" value="UniProtKB-SubCell"/>
</dbReference>
<name>A0A0N4Z8Q7_PARTI</name>
<evidence type="ECO:0000256" key="7">
    <source>
        <dbReference type="ARBA" id="ARBA00029589"/>
    </source>
</evidence>
<dbReference type="WBParaSite" id="PTRK_0000369100.1">
    <property type="protein sequence ID" value="PTRK_0000369100.1"/>
    <property type="gene ID" value="PTRK_0000369100"/>
</dbReference>
<sequence>MGERRGPPNISGLYSVKVDNLSYNTTQHELRRLFDRYGEIGDIHIPRDRNTRQSKGFGFVRFYDKRDAEYASNKCDGRRLDGRSIRCSLARYERPIDERPRGGGRGRRDRSRSPSYKRRRSRSRSPIRSRSRSPIHSRSASPIKRSVSPRRSRSRSRDYSRSKSPESKRSMSKSRSPSIDRKRDSRSPIDDRGSRSSTRRSSSPENDRERSPSHE</sequence>
<dbReference type="Pfam" id="PF00076">
    <property type="entry name" value="RRM_1"/>
    <property type="match status" value="1"/>
</dbReference>
<evidence type="ECO:0000313" key="13">
    <source>
        <dbReference type="Proteomes" id="UP000038045"/>
    </source>
</evidence>
<organism evidence="13 14">
    <name type="scientific">Parastrongyloides trichosuri</name>
    <name type="common">Possum-specific nematode worm</name>
    <dbReference type="NCBI Taxonomy" id="131310"/>
    <lineage>
        <taxon>Eukaryota</taxon>
        <taxon>Metazoa</taxon>
        <taxon>Ecdysozoa</taxon>
        <taxon>Nematoda</taxon>
        <taxon>Chromadorea</taxon>
        <taxon>Rhabditida</taxon>
        <taxon>Tylenchina</taxon>
        <taxon>Panagrolaimomorpha</taxon>
        <taxon>Strongyloidoidea</taxon>
        <taxon>Strongyloididae</taxon>
        <taxon>Parastrongyloides</taxon>
    </lineage>
</organism>
<dbReference type="InterPro" id="IPR000504">
    <property type="entry name" value="RRM_dom"/>
</dbReference>
<protein>
    <recommendedName>
        <fullName evidence="2">Serine/arginine-rich splicing factor 2</fullName>
    </recommendedName>
    <alternativeName>
        <fullName evidence="9">Splicing component, 35 kDa</fullName>
    </alternativeName>
    <alternativeName>
        <fullName evidence="8">Splicing factor SC35</fullName>
    </alternativeName>
    <alternativeName>
        <fullName evidence="7">Splicing factor, arginine/serine-rich 2</fullName>
    </alternativeName>
</protein>
<evidence type="ECO:0000256" key="5">
    <source>
        <dbReference type="ARBA" id="ARBA00023187"/>
    </source>
</evidence>
<dbReference type="STRING" id="131310.A0A0N4Z8Q7"/>
<keyword evidence="6" id="KW-0539">Nucleus</keyword>
<dbReference type="AlphaFoldDB" id="A0A0N4Z8Q7"/>
<dbReference type="PANTHER" id="PTHR48028">
    <property type="entry name" value="GLYCINE-RICH RNA-BINDING PROTEIN RZ1A"/>
    <property type="match status" value="1"/>
</dbReference>
<evidence type="ECO:0000256" key="6">
    <source>
        <dbReference type="ARBA" id="ARBA00023242"/>
    </source>
</evidence>
<evidence type="ECO:0000256" key="11">
    <source>
        <dbReference type="SAM" id="MobiDB-lite"/>
    </source>
</evidence>
<dbReference type="GO" id="GO:0003723">
    <property type="term" value="F:RNA binding"/>
    <property type="evidence" value="ECO:0007669"/>
    <property type="project" value="UniProtKB-UniRule"/>
</dbReference>
<dbReference type="PROSITE" id="PS50102">
    <property type="entry name" value="RRM"/>
    <property type="match status" value="1"/>
</dbReference>
<dbReference type="SUPFAM" id="SSF54928">
    <property type="entry name" value="RNA-binding domain, RBD"/>
    <property type="match status" value="1"/>
</dbReference>
<feature type="region of interest" description="Disordered" evidence="11">
    <location>
        <begin position="87"/>
        <end position="215"/>
    </location>
</feature>
<evidence type="ECO:0000256" key="2">
    <source>
        <dbReference type="ARBA" id="ARBA00015058"/>
    </source>
</evidence>
<keyword evidence="5" id="KW-0508">mRNA splicing</keyword>
<dbReference type="InterPro" id="IPR051106">
    <property type="entry name" value="RNA-bind/splicing_reg"/>
</dbReference>
<evidence type="ECO:0000256" key="8">
    <source>
        <dbReference type="ARBA" id="ARBA00029667"/>
    </source>
</evidence>
<dbReference type="GO" id="GO:0008380">
    <property type="term" value="P:RNA splicing"/>
    <property type="evidence" value="ECO:0007669"/>
    <property type="project" value="UniProtKB-KW"/>
</dbReference>
<dbReference type="Gene3D" id="3.30.70.330">
    <property type="match status" value="1"/>
</dbReference>
<evidence type="ECO:0000256" key="1">
    <source>
        <dbReference type="ARBA" id="ARBA00004123"/>
    </source>
</evidence>
<feature type="compositionally biased region" description="Basic and acidic residues" evidence="11">
    <location>
        <begin position="155"/>
        <end position="169"/>
    </location>
</feature>
<dbReference type="GO" id="GO:0006397">
    <property type="term" value="P:mRNA processing"/>
    <property type="evidence" value="ECO:0007669"/>
    <property type="project" value="UniProtKB-KW"/>
</dbReference>
<keyword evidence="13" id="KW-1185">Reference proteome</keyword>
<feature type="compositionally biased region" description="Basic and acidic residues" evidence="11">
    <location>
        <begin position="178"/>
        <end position="194"/>
    </location>
</feature>
<evidence type="ECO:0000256" key="3">
    <source>
        <dbReference type="ARBA" id="ARBA00022664"/>
    </source>
</evidence>
<proteinExistence type="predicted"/>
<feature type="compositionally biased region" description="Basic and acidic residues" evidence="11">
    <location>
        <begin position="205"/>
        <end position="215"/>
    </location>
</feature>
<keyword evidence="4 10" id="KW-0694">RNA-binding</keyword>
<dbReference type="SMART" id="SM00360">
    <property type="entry name" value="RRM"/>
    <property type="match status" value="1"/>
</dbReference>
<dbReference type="InterPro" id="IPR035979">
    <property type="entry name" value="RBD_domain_sf"/>
</dbReference>
<feature type="compositionally biased region" description="Basic and acidic residues" evidence="11">
    <location>
        <begin position="91"/>
        <end position="101"/>
    </location>
</feature>
<dbReference type="InterPro" id="IPR012677">
    <property type="entry name" value="Nucleotide-bd_a/b_plait_sf"/>
</dbReference>
<feature type="domain" description="RRM" evidence="12">
    <location>
        <begin position="14"/>
        <end position="92"/>
    </location>
</feature>
<evidence type="ECO:0000313" key="14">
    <source>
        <dbReference type="WBParaSite" id="PTRK_0000369100.1"/>
    </source>
</evidence>
<evidence type="ECO:0000259" key="12">
    <source>
        <dbReference type="PROSITE" id="PS50102"/>
    </source>
</evidence>
<dbReference type="CDD" id="cd12311">
    <property type="entry name" value="RRM_SRSF2_SRSF8"/>
    <property type="match status" value="1"/>
</dbReference>
<evidence type="ECO:0000256" key="9">
    <source>
        <dbReference type="ARBA" id="ARBA00032663"/>
    </source>
</evidence>
<keyword evidence="3" id="KW-0507">mRNA processing</keyword>
<feature type="compositionally biased region" description="Basic residues" evidence="11">
    <location>
        <begin position="102"/>
        <end position="135"/>
    </location>
</feature>
<accession>A0A0N4Z8Q7</accession>
<dbReference type="Proteomes" id="UP000038045">
    <property type="component" value="Unplaced"/>
</dbReference>
<reference evidence="14" key="1">
    <citation type="submission" date="2017-02" db="UniProtKB">
        <authorList>
            <consortium name="WormBaseParasite"/>
        </authorList>
    </citation>
    <scope>IDENTIFICATION</scope>
</reference>
<evidence type="ECO:0000256" key="10">
    <source>
        <dbReference type="PROSITE-ProRule" id="PRU00176"/>
    </source>
</evidence>
<comment type="subcellular location">
    <subcellularLocation>
        <location evidence="1">Nucleus</location>
    </subcellularLocation>
</comment>